<accession>F6DM58</accession>
<organism evidence="1 2">
    <name type="scientific">Desulforamulus ruminis (strain ATCC 23193 / DSM 2154 / NCIMB 8452 / DL)</name>
    <name type="common">Desulfotomaculum ruminis</name>
    <dbReference type="NCBI Taxonomy" id="696281"/>
    <lineage>
        <taxon>Bacteria</taxon>
        <taxon>Bacillati</taxon>
        <taxon>Bacillota</taxon>
        <taxon>Clostridia</taxon>
        <taxon>Eubacteriales</taxon>
        <taxon>Peptococcaceae</taxon>
        <taxon>Desulforamulus</taxon>
    </lineage>
</organism>
<dbReference type="EMBL" id="CP002780">
    <property type="protein sequence ID" value="AEG59400.1"/>
    <property type="molecule type" value="Genomic_DNA"/>
</dbReference>
<evidence type="ECO:0008006" key="3">
    <source>
        <dbReference type="Google" id="ProtNLM"/>
    </source>
</evidence>
<keyword evidence="2" id="KW-1185">Reference proteome</keyword>
<reference evidence="2" key="1">
    <citation type="submission" date="2011-05" db="EMBL/GenBank/DDBJ databases">
        <title>Complete sequence of Desulfotomaculum ruminis DSM 2154.</title>
        <authorList>
            <person name="Lucas S."/>
            <person name="Copeland A."/>
            <person name="Lapidus A."/>
            <person name="Cheng J.-F."/>
            <person name="Goodwin L."/>
            <person name="Pitluck S."/>
            <person name="Lu M."/>
            <person name="Detter J.C."/>
            <person name="Han C."/>
            <person name="Tapia R."/>
            <person name="Land M."/>
            <person name="Hauser L."/>
            <person name="Kyrpides N."/>
            <person name="Ivanova N."/>
            <person name="Mikhailova N."/>
            <person name="Pagani I."/>
            <person name="Stams A.J.M."/>
            <person name="Plugge C.M."/>
            <person name="Muyzer G."/>
            <person name="Kuever J."/>
            <person name="Parshina S.N."/>
            <person name="Ivanova A.E."/>
            <person name="Nazina T.N."/>
            <person name="Brambilla E."/>
            <person name="Spring S."/>
            <person name="Klenk H.-P."/>
            <person name="Woyke T."/>
        </authorList>
    </citation>
    <scope>NUCLEOTIDE SEQUENCE [LARGE SCALE GENOMIC DNA]</scope>
    <source>
        <strain evidence="2">ATCC 23193 / DSM 2154 / NCIB 8452 / DL</strain>
    </source>
</reference>
<dbReference type="HOGENOM" id="CLU_1076579_0_0_9"/>
<gene>
    <name evidence="1" type="ordered locus">Desru_1125</name>
</gene>
<sequence>MDKQTFRKKVAAFILSEVPQSLVYQLESFGIRMKKGEYWLDLALDNFYQGYCRQDPILRDQYFSEVLAPFIKDLKREGGMNYRDVLNNQDKIYPLLVGAHDIQGIVSTRLLGDLHVAYVLDEGMRIFFLDPPTLLQLNWPLEKLNRIALANLDRDLIKPLQLLDAKRKIFGFNYGDSYDTSRLLSFILKPEEQGLRTRRKLLVMVPNRDVVLFFQPVEKALLRQSMMIGQSSFINNPYPISKAVFQLQDGVMQPCPDLSPFQ</sequence>
<name>F6DM58_DESRL</name>
<dbReference type="STRING" id="696281.Desru_1125"/>
<proteinExistence type="predicted"/>
<reference evidence="1 2" key="2">
    <citation type="journal article" date="2012" name="Stand. Genomic Sci.">
        <title>Complete genome sequence of the sulfate-reducing firmicute Desulfotomaculum ruminis type strain (DL(T)).</title>
        <authorList>
            <person name="Spring S."/>
            <person name="Visser M."/>
            <person name="Lu M."/>
            <person name="Copeland A."/>
            <person name="Lapidus A."/>
            <person name="Lucas S."/>
            <person name="Cheng J.F."/>
            <person name="Han C."/>
            <person name="Tapia R."/>
            <person name="Goodwin L.A."/>
            <person name="Pitluck S."/>
            <person name="Ivanova N."/>
            <person name="Land M."/>
            <person name="Hauser L."/>
            <person name="Larimer F."/>
            <person name="Rohde M."/>
            <person name="Goker M."/>
            <person name="Detter J.C."/>
            <person name="Kyrpides N.C."/>
            <person name="Woyke T."/>
            <person name="Schaap P.J."/>
            <person name="Plugge C.M."/>
            <person name="Muyzer G."/>
            <person name="Kuever J."/>
            <person name="Pereira I.A."/>
            <person name="Parshina S.N."/>
            <person name="Bernier-Latmani R."/>
            <person name="Stams A.J."/>
            <person name="Klenk H.P."/>
        </authorList>
    </citation>
    <scope>NUCLEOTIDE SEQUENCE [LARGE SCALE GENOMIC DNA]</scope>
    <source>
        <strain evidence="2">ATCC 23193 / DSM 2154 / NCIB 8452 / DL</strain>
    </source>
</reference>
<protein>
    <recommendedName>
        <fullName evidence="3">DUF1444 family protein</fullName>
    </recommendedName>
</protein>
<dbReference type="InterPro" id="IPR010838">
    <property type="entry name" value="DUF1444"/>
</dbReference>
<dbReference type="Pfam" id="PF07285">
    <property type="entry name" value="DUF1444"/>
    <property type="match status" value="1"/>
</dbReference>
<evidence type="ECO:0000313" key="1">
    <source>
        <dbReference type="EMBL" id="AEG59400.1"/>
    </source>
</evidence>
<dbReference type="RefSeq" id="WP_013841171.1">
    <property type="nucleotide sequence ID" value="NC_015589.1"/>
</dbReference>
<dbReference type="AlphaFoldDB" id="F6DM58"/>
<dbReference type="OrthoDB" id="154553at2"/>
<dbReference type="Proteomes" id="UP000009234">
    <property type="component" value="Chromosome"/>
</dbReference>
<evidence type="ECO:0000313" key="2">
    <source>
        <dbReference type="Proteomes" id="UP000009234"/>
    </source>
</evidence>
<dbReference type="KEGG" id="dru:Desru_1125"/>